<gene>
    <name evidence="1" type="ORF">G3446_26365</name>
</gene>
<evidence type="ECO:0000313" key="2">
    <source>
        <dbReference type="Proteomes" id="UP000483379"/>
    </source>
</evidence>
<keyword evidence="2" id="KW-1185">Reference proteome</keyword>
<name>A0A6M0K7E9_9GAMM</name>
<organism evidence="1 2">
    <name type="scientific">Thiorhodococcus minor</name>
    <dbReference type="NCBI Taxonomy" id="57489"/>
    <lineage>
        <taxon>Bacteria</taxon>
        <taxon>Pseudomonadati</taxon>
        <taxon>Pseudomonadota</taxon>
        <taxon>Gammaproteobacteria</taxon>
        <taxon>Chromatiales</taxon>
        <taxon>Chromatiaceae</taxon>
        <taxon>Thiorhodococcus</taxon>
    </lineage>
</organism>
<comment type="caution">
    <text evidence="1">The sequence shown here is derived from an EMBL/GenBank/DDBJ whole genome shotgun (WGS) entry which is preliminary data.</text>
</comment>
<dbReference type="AlphaFoldDB" id="A0A6M0K7E9"/>
<protein>
    <submittedName>
        <fullName evidence="1">Uncharacterized protein</fullName>
    </submittedName>
</protein>
<dbReference type="RefSeq" id="WP_164456628.1">
    <property type="nucleotide sequence ID" value="NZ_JAAIJQ010000212.1"/>
</dbReference>
<accession>A0A6M0K7E9</accession>
<sequence length="90" mass="9532">MADAEGLGDYGERALAARLGWSEDQVRAARAELVRADLIAFQAPLYQVLSLDRATATASVGESALPAPSPKTRAAGELRTLRAILREVAP</sequence>
<proteinExistence type="predicted"/>
<evidence type="ECO:0000313" key="1">
    <source>
        <dbReference type="EMBL" id="NEV65311.1"/>
    </source>
</evidence>
<dbReference type="EMBL" id="JAAIJQ010000212">
    <property type="protein sequence ID" value="NEV65311.1"/>
    <property type="molecule type" value="Genomic_DNA"/>
</dbReference>
<reference evidence="1 2" key="1">
    <citation type="submission" date="2020-02" db="EMBL/GenBank/DDBJ databases">
        <title>Genome sequences of Thiorhodococcus mannitoliphagus and Thiorhodococcus minor, purple sulfur photosynthetic bacteria in the gammaproteobacterial family, Chromatiaceae.</title>
        <authorList>
            <person name="Aviles F.A."/>
            <person name="Meyer T.E."/>
            <person name="Kyndt J.A."/>
        </authorList>
    </citation>
    <scope>NUCLEOTIDE SEQUENCE [LARGE SCALE GENOMIC DNA]</scope>
    <source>
        <strain evidence="1 2">DSM 11518</strain>
    </source>
</reference>
<dbReference type="Proteomes" id="UP000483379">
    <property type="component" value="Unassembled WGS sequence"/>
</dbReference>